<evidence type="ECO:0000313" key="1">
    <source>
        <dbReference type="EMBL" id="MBB6097377.1"/>
    </source>
</evidence>
<proteinExistence type="predicted"/>
<organism evidence="1 2">
    <name type="scientific">Deinobacterium chartae</name>
    <dbReference type="NCBI Taxonomy" id="521158"/>
    <lineage>
        <taxon>Bacteria</taxon>
        <taxon>Thermotogati</taxon>
        <taxon>Deinococcota</taxon>
        <taxon>Deinococci</taxon>
        <taxon>Deinococcales</taxon>
        <taxon>Deinococcaceae</taxon>
        <taxon>Deinobacterium</taxon>
    </lineage>
</organism>
<dbReference type="AlphaFoldDB" id="A0A841HVG9"/>
<evidence type="ECO:0008006" key="3">
    <source>
        <dbReference type="Google" id="ProtNLM"/>
    </source>
</evidence>
<dbReference type="Proteomes" id="UP000569951">
    <property type="component" value="Unassembled WGS sequence"/>
</dbReference>
<keyword evidence="2" id="KW-1185">Reference proteome</keyword>
<protein>
    <recommendedName>
        <fullName evidence="3">DUF1330 domain-containing protein</fullName>
    </recommendedName>
</protein>
<gene>
    <name evidence="1" type="ORF">HNR42_000791</name>
</gene>
<reference evidence="1 2" key="1">
    <citation type="submission" date="2020-08" db="EMBL/GenBank/DDBJ databases">
        <title>Genomic Encyclopedia of Type Strains, Phase IV (KMG-IV): sequencing the most valuable type-strain genomes for metagenomic binning, comparative biology and taxonomic classification.</title>
        <authorList>
            <person name="Goeker M."/>
        </authorList>
    </citation>
    <scope>NUCLEOTIDE SEQUENCE [LARGE SCALE GENOMIC DNA]</scope>
    <source>
        <strain evidence="1 2">DSM 21458</strain>
    </source>
</reference>
<evidence type="ECO:0000313" key="2">
    <source>
        <dbReference type="Proteomes" id="UP000569951"/>
    </source>
</evidence>
<name>A0A841HVG9_9DEIO</name>
<comment type="caution">
    <text evidence="1">The sequence shown here is derived from an EMBL/GenBank/DDBJ whole genome shotgun (WGS) entry which is preliminary data.</text>
</comment>
<accession>A0A841HVG9</accession>
<sequence length="103" mass="12190">MQLIQILLPRSDNDGRPLEGALYRQVRLELIERFGGLTAYVRAPAEGLWQPEDGEPPVRDEVLVYEVMAETLEREWWAEYREALRQRFRQRSLIIRAQPLELL</sequence>
<dbReference type="RefSeq" id="WP_183984709.1">
    <property type="nucleotide sequence ID" value="NZ_JACHHG010000002.1"/>
</dbReference>
<dbReference type="EMBL" id="JACHHG010000002">
    <property type="protein sequence ID" value="MBB6097377.1"/>
    <property type="molecule type" value="Genomic_DNA"/>
</dbReference>